<dbReference type="InterPro" id="IPR010319">
    <property type="entry name" value="Transglutaminase-like_Cys_pept"/>
</dbReference>
<evidence type="ECO:0000313" key="1">
    <source>
        <dbReference type="EMBL" id="AQW88214.1"/>
    </source>
</evidence>
<gene>
    <name evidence="1" type="ORF">CPIN18021_1426</name>
</gene>
<dbReference type="Pfam" id="PF06035">
    <property type="entry name" value="Peptidase_C93"/>
    <property type="match status" value="1"/>
</dbReference>
<organism evidence="1 2">
    <name type="scientific">Campylobacter pinnipediorum subsp. caledonicus</name>
    <dbReference type="NCBI Taxonomy" id="1874362"/>
    <lineage>
        <taxon>Bacteria</taxon>
        <taxon>Pseudomonadati</taxon>
        <taxon>Campylobacterota</taxon>
        <taxon>Epsilonproteobacteria</taxon>
        <taxon>Campylobacterales</taxon>
        <taxon>Campylobacteraceae</taxon>
        <taxon>Campylobacter</taxon>
    </lineage>
</organism>
<proteinExistence type="predicted"/>
<reference evidence="2" key="1">
    <citation type="submission" date="2016-09" db="EMBL/GenBank/DDBJ databases">
        <title>Comparative genomics of the Campylobacter concisus group.</title>
        <authorList>
            <person name="Miller W.G."/>
            <person name="Yee E."/>
            <person name="Chapman M.H."/>
            <person name="Huynh S."/>
            <person name="Bono J.L."/>
            <person name="On S.L.W."/>
            <person name="StLeger J."/>
            <person name="Foster G."/>
            <person name="Parker C.T."/>
        </authorList>
    </citation>
    <scope>NUCLEOTIDE SEQUENCE [LARGE SCALE GENOMIC DNA]</scope>
    <source>
        <strain evidence="2">RM18021</strain>
    </source>
</reference>
<protein>
    <submittedName>
        <fullName evidence="1">Putative transglutaminase-like cysteine proteinase</fullName>
    </submittedName>
</protein>
<evidence type="ECO:0000313" key="2">
    <source>
        <dbReference type="Proteomes" id="UP000190868"/>
    </source>
</evidence>
<keyword evidence="2" id="KW-1185">Reference proteome</keyword>
<dbReference type="GeneID" id="56567018"/>
<name>A0A1S6U8Z2_9BACT</name>
<dbReference type="Proteomes" id="UP000190868">
    <property type="component" value="Chromosome"/>
</dbReference>
<dbReference type="Gene3D" id="3.10.620.30">
    <property type="match status" value="1"/>
</dbReference>
<dbReference type="PANTHER" id="PTHR39327:SF1">
    <property type="entry name" value="BLR5470 PROTEIN"/>
    <property type="match status" value="1"/>
</dbReference>
<sequence>MIKNKGKIFFNLPFIFLFCYIFFVLADDFIKSSAIKNIEIRYGESARRRAVALNSLMSSIANASESEKLVRVNNFFNSFRWQDDLKVWNKKDYWATRMEFVGKGAGDCEDYVIAKYFTLKQLGIDTNKLYFTYVKAIKYNQAHMVLSYYETPKSIPLILDNINGNIKIATQRKDLIPVYSFNGDSLYLAKQEGLGQVVPGGNKKQNPKWVDLVDRIKKEGL</sequence>
<dbReference type="PANTHER" id="PTHR39327">
    <property type="match status" value="1"/>
</dbReference>
<dbReference type="AlphaFoldDB" id="A0A1S6U8Z2"/>
<dbReference type="KEGG" id="cpin:CPIN18020_1378"/>
<dbReference type="EMBL" id="CP017258">
    <property type="protein sequence ID" value="AQW88214.1"/>
    <property type="molecule type" value="Genomic_DNA"/>
</dbReference>
<dbReference type="RefSeq" id="WP_078423739.1">
    <property type="nucleotide sequence ID" value="NZ_CP017018.1"/>
</dbReference>
<accession>A0A1S6U8Z2</accession>